<evidence type="ECO:0000256" key="1">
    <source>
        <dbReference type="SAM" id="MobiDB-lite"/>
    </source>
</evidence>
<evidence type="ECO:0000313" key="3">
    <source>
        <dbReference type="Proteomes" id="UP000193411"/>
    </source>
</evidence>
<comment type="caution">
    <text evidence="2">The sequence shown here is derived from an EMBL/GenBank/DDBJ whole genome shotgun (WGS) entry which is preliminary data.</text>
</comment>
<protein>
    <submittedName>
        <fullName evidence="2">Uncharacterized protein</fullName>
    </submittedName>
</protein>
<dbReference type="EMBL" id="MCFL01000013">
    <property type="protein sequence ID" value="ORZ37319.1"/>
    <property type="molecule type" value="Genomic_DNA"/>
</dbReference>
<feature type="region of interest" description="Disordered" evidence="1">
    <location>
        <begin position="37"/>
        <end position="72"/>
    </location>
</feature>
<dbReference type="AlphaFoldDB" id="A0A1Y2HS03"/>
<feature type="region of interest" description="Disordered" evidence="1">
    <location>
        <begin position="115"/>
        <end position="139"/>
    </location>
</feature>
<accession>A0A1Y2HS03</accession>
<organism evidence="2 3">
    <name type="scientific">Catenaria anguillulae PL171</name>
    <dbReference type="NCBI Taxonomy" id="765915"/>
    <lineage>
        <taxon>Eukaryota</taxon>
        <taxon>Fungi</taxon>
        <taxon>Fungi incertae sedis</taxon>
        <taxon>Blastocladiomycota</taxon>
        <taxon>Blastocladiomycetes</taxon>
        <taxon>Blastocladiales</taxon>
        <taxon>Catenariaceae</taxon>
        <taxon>Catenaria</taxon>
    </lineage>
</organism>
<keyword evidence="3" id="KW-1185">Reference proteome</keyword>
<sequence length="139" mass="15377">MALLTRSTLPNRCAPPPPCHTAHTPLDLFLVRTHGDGPTPWLPRPHPARPHGPSLANTSWPRRRSRTDPTRHNHLPYLRSVLGQCFHTSALLPTTTMVSNSGALACIPWTLRTSSSSSRTRNASSLGNTNQRARRPHHP</sequence>
<proteinExistence type="predicted"/>
<name>A0A1Y2HS03_9FUNG</name>
<dbReference type="Proteomes" id="UP000193411">
    <property type="component" value="Unassembled WGS sequence"/>
</dbReference>
<evidence type="ECO:0000313" key="2">
    <source>
        <dbReference type="EMBL" id="ORZ37319.1"/>
    </source>
</evidence>
<feature type="compositionally biased region" description="Low complexity" evidence="1">
    <location>
        <begin position="115"/>
        <end position="125"/>
    </location>
</feature>
<reference evidence="2 3" key="1">
    <citation type="submission" date="2016-07" db="EMBL/GenBank/DDBJ databases">
        <title>Pervasive Adenine N6-methylation of Active Genes in Fungi.</title>
        <authorList>
            <consortium name="DOE Joint Genome Institute"/>
            <person name="Mondo S.J."/>
            <person name="Dannebaum R.O."/>
            <person name="Kuo R.C."/>
            <person name="Labutti K."/>
            <person name="Haridas S."/>
            <person name="Kuo A."/>
            <person name="Salamov A."/>
            <person name="Ahrendt S.R."/>
            <person name="Lipzen A."/>
            <person name="Sullivan W."/>
            <person name="Andreopoulos W.B."/>
            <person name="Clum A."/>
            <person name="Lindquist E."/>
            <person name="Daum C."/>
            <person name="Ramamoorthy G.K."/>
            <person name="Gryganskyi A."/>
            <person name="Culley D."/>
            <person name="Magnuson J.K."/>
            <person name="James T.Y."/>
            <person name="O'Malley M.A."/>
            <person name="Stajich J.E."/>
            <person name="Spatafora J.W."/>
            <person name="Visel A."/>
            <person name="Grigoriev I.V."/>
        </authorList>
    </citation>
    <scope>NUCLEOTIDE SEQUENCE [LARGE SCALE GENOMIC DNA]</scope>
    <source>
        <strain evidence="2 3">PL171</strain>
    </source>
</reference>
<gene>
    <name evidence="2" type="ORF">BCR44DRAFT_243721</name>
</gene>